<evidence type="ECO:0000256" key="2">
    <source>
        <dbReference type="ARBA" id="ARBA00010727"/>
    </source>
</evidence>
<comment type="caution">
    <text evidence="7">The sequence shown here is derived from an EMBL/GenBank/DDBJ whole genome shotgun (WGS) entry which is preliminary data.</text>
</comment>
<evidence type="ECO:0000256" key="3">
    <source>
        <dbReference type="ARBA" id="ARBA00022705"/>
    </source>
</evidence>
<dbReference type="AlphaFoldDB" id="A0AAE1E3X6"/>
<accession>A0AAE1E3X6</accession>
<feature type="compositionally biased region" description="Acidic residues" evidence="6">
    <location>
        <begin position="159"/>
        <end position="176"/>
    </location>
</feature>
<dbReference type="GO" id="GO:0003688">
    <property type="term" value="F:DNA replication origin binding"/>
    <property type="evidence" value="ECO:0007669"/>
    <property type="project" value="TreeGrafter"/>
</dbReference>
<name>A0AAE1E3X6_9GAST</name>
<dbReference type="GO" id="GO:0003682">
    <property type="term" value="F:chromatin binding"/>
    <property type="evidence" value="ECO:0007669"/>
    <property type="project" value="TreeGrafter"/>
</dbReference>
<keyword evidence="4" id="KW-0539">Nucleus</keyword>
<dbReference type="GO" id="GO:0000727">
    <property type="term" value="P:double-strand break repair via break-induced replication"/>
    <property type="evidence" value="ECO:0007669"/>
    <property type="project" value="TreeGrafter"/>
</dbReference>
<dbReference type="Pfam" id="PF02724">
    <property type="entry name" value="CDC45"/>
    <property type="match status" value="2"/>
</dbReference>
<keyword evidence="5" id="KW-0131">Cell cycle</keyword>
<sequence length="589" mass="67751">MQADEIEARLLRKTFTLFDFKGLEMLIKDFKRDFYDTLQRQRVLVLVAFDVDALCACKVLQYLFHCDQVVYTVVPVDGLQGLEQAYLENAEGIKHVVLINCGATVDIVELLQPEEHVRFYICDSHRPVDIHNFYNAVQVKLLMREDELSTIPSYDEVFRDDDEESNQSGEESDDPDSGYKKKRFDDESILRRQERRRWNEERVRILFDYTKFTSYGTSVALVMFESAWKLSKDTNSLLWLAIVGVTDQYVHFKTPRDKYMEDIIALQSHVSRHNQRGSDGESLLSVNCLRISFEEELHLNLYRHWTLFDSICHSMPIACKLRLWTLKGQKRLHEFLAEMGLPIVQCKQQFSAMDMTLRSEVKARMQEYMNKYGLENQDIVLPSFSMQFGYRNLLCATDYVLACAATLESLDASSIQTDNFLLASDILQRSNPEKTDTALEAARVQLRSLVSQVQSSLDMHQIISAGPFLYVFVQEGTADSRFFSQPLSLIRLARFTLQAHCSVTRNKKAHSLPLVLGAPLSLDEGTCLIIGIPPLDTDDERKNFFGKAFEQAADSTNMTVKCNGFDSFIIEMRVEDRSKFFDALISILQ</sequence>
<evidence type="ECO:0000256" key="1">
    <source>
        <dbReference type="ARBA" id="ARBA00004123"/>
    </source>
</evidence>
<feature type="region of interest" description="Disordered" evidence="6">
    <location>
        <begin position="159"/>
        <end position="181"/>
    </location>
</feature>
<dbReference type="GO" id="GO:1902977">
    <property type="term" value="P:mitotic DNA replication preinitiation complex assembly"/>
    <property type="evidence" value="ECO:0007669"/>
    <property type="project" value="TreeGrafter"/>
</dbReference>
<dbReference type="GO" id="GO:0006270">
    <property type="term" value="P:DNA replication initiation"/>
    <property type="evidence" value="ECO:0007669"/>
    <property type="project" value="InterPro"/>
</dbReference>
<evidence type="ECO:0000313" key="7">
    <source>
        <dbReference type="EMBL" id="KAK3791953.1"/>
    </source>
</evidence>
<keyword evidence="3" id="KW-0235">DNA replication</keyword>
<dbReference type="Proteomes" id="UP001283361">
    <property type="component" value="Unassembled WGS sequence"/>
</dbReference>
<dbReference type="PANTHER" id="PTHR10507:SF0">
    <property type="entry name" value="CELL DIVISION CONTROL PROTEIN 45 HOMOLOG"/>
    <property type="match status" value="1"/>
</dbReference>
<organism evidence="7 8">
    <name type="scientific">Elysia crispata</name>
    <name type="common">lettuce slug</name>
    <dbReference type="NCBI Taxonomy" id="231223"/>
    <lineage>
        <taxon>Eukaryota</taxon>
        <taxon>Metazoa</taxon>
        <taxon>Spiralia</taxon>
        <taxon>Lophotrochozoa</taxon>
        <taxon>Mollusca</taxon>
        <taxon>Gastropoda</taxon>
        <taxon>Heterobranchia</taxon>
        <taxon>Euthyneura</taxon>
        <taxon>Panpulmonata</taxon>
        <taxon>Sacoglossa</taxon>
        <taxon>Placobranchoidea</taxon>
        <taxon>Plakobranchidae</taxon>
        <taxon>Elysia</taxon>
    </lineage>
</organism>
<dbReference type="PANTHER" id="PTHR10507">
    <property type="entry name" value="CDC45-RELATED PROTEIN"/>
    <property type="match status" value="1"/>
</dbReference>
<gene>
    <name evidence="7" type="ORF">RRG08_018794</name>
</gene>
<keyword evidence="8" id="KW-1185">Reference proteome</keyword>
<dbReference type="InterPro" id="IPR003874">
    <property type="entry name" value="CDC45"/>
</dbReference>
<evidence type="ECO:0000256" key="5">
    <source>
        <dbReference type="ARBA" id="ARBA00023306"/>
    </source>
</evidence>
<evidence type="ECO:0000256" key="6">
    <source>
        <dbReference type="SAM" id="MobiDB-lite"/>
    </source>
</evidence>
<comment type="subcellular location">
    <subcellularLocation>
        <location evidence="1">Nucleus</location>
    </subcellularLocation>
</comment>
<proteinExistence type="inferred from homology"/>
<evidence type="ECO:0000256" key="4">
    <source>
        <dbReference type="ARBA" id="ARBA00023242"/>
    </source>
</evidence>
<dbReference type="GO" id="GO:0003697">
    <property type="term" value="F:single-stranded DNA binding"/>
    <property type="evidence" value="ECO:0007669"/>
    <property type="project" value="TreeGrafter"/>
</dbReference>
<comment type="similarity">
    <text evidence="2">Belongs to the CDC45 family.</text>
</comment>
<reference evidence="7" key="1">
    <citation type="journal article" date="2023" name="G3 (Bethesda)">
        <title>A reference genome for the long-term kleptoplast-retaining sea slug Elysia crispata morphotype clarki.</title>
        <authorList>
            <person name="Eastman K.E."/>
            <person name="Pendleton A.L."/>
            <person name="Shaikh M.A."/>
            <person name="Suttiyut T."/>
            <person name="Ogas R."/>
            <person name="Tomko P."/>
            <person name="Gavelis G."/>
            <person name="Widhalm J.R."/>
            <person name="Wisecaver J.H."/>
        </authorList>
    </citation>
    <scope>NUCLEOTIDE SEQUENCE</scope>
    <source>
        <strain evidence="7">ECLA1</strain>
    </source>
</reference>
<evidence type="ECO:0000313" key="8">
    <source>
        <dbReference type="Proteomes" id="UP001283361"/>
    </source>
</evidence>
<dbReference type="EMBL" id="JAWDGP010001413">
    <property type="protein sequence ID" value="KAK3791953.1"/>
    <property type="molecule type" value="Genomic_DNA"/>
</dbReference>
<protein>
    <submittedName>
        <fullName evidence="7">Uncharacterized protein</fullName>
    </submittedName>
</protein>
<dbReference type="GO" id="GO:0031261">
    <property type="term" value="C:DNA replication preinitiation complex"/>
    <property type="evidence" value="ECO:0007669"/>
    <property type="project" value="TreeGrafter"/>
</dbReference>